<name>A0A5C4SYT5_9BACL</name>
<dbReference type="RefSeq" id="WP_139606601.1">
    <property type="nucleotide sequence ID" value="NZ_VDCQ01000070.1"/>
</dbReference>
<comment type="caution">
    <text evidence="1">The sequence shown here is derived from an EMBL/GenBank/DDBJ whole genome shotgun (WGS) entry which is preliminary data.</text>
</comment>
<dbReference type="AlphaFoldDB" id="A0A5C4SYT5"/>
<evidence type="ECO:0000313" key="1">
    <source>
        <dbReference type="EMBL" id="TNJ61883.1"/>
    </source>
</evidence>
<evidence type="ECO:0000313" key="2">
    <source>
        <dbReference type="Proteomes" id="UP000307943"/>
    </source>
</evidence>
<dbReference type="InterPro" id="IPR050490">
    <property type="entry name" value="Bact_solute-bd_prot1"/>
</dbReference>
<dbReference type="SUPFAM" id="SSF53850">
    <property type="entry name" value="Periplasmic binding protein-like II"/>
    <property type="match status" value="1"/>
</dbReference>
<dbReference type="EMBL" id="VDCQ01000070">
    <property type="protein sequence ID" value="TNJ61883.1"/>
    <property type="molecule type" value="Genomic_DNA"/>
</dbReference>
<dbReference type="Pfam" id="PF01547">
    <property type="entry name" value="SBP_bac_1"/>
    <property type="match status" value="1"/>
</dbReference>
<proteinExistence type="predicted"/>
<gene>
    <name evidence="1" type="ORF">FE784_33470</name>
</gene>
<dbReference type="InterPro" id="IPR006059">
    <property type="entry name" value="SBP"/>
</dbReference>
<reference evidence="1 2" key="1">
    <citation type="submission" date="2019-05" db="EMBL/GenBank/DDBJ databases">
        <title>We sequenced the genome of Paenibacillus hemerocallicola KCTC 33185 for further insight into its adaptation and study the phylogeny of Paenibacillus.</title>
        <authorList>
            <person name="Narsing Rao M.P."/>
        </authorList>
    </citation>
    <scope>NUCLEOTIDE SEQUENCE [LARGE SCALE GENOMIC DNA]</scope>
    <source>
        <strain evidence="1 2">KCTC 33185</strain>
    </source>
</reference>
<organism evidence="1 2">
    <name type="scientific">Paenibacillus hemerocallicola</name>
    <dbReference type="NCBI Taxonomy" id="1172614"/>
    <lineage>
        <taxon>Bacteria</taxon>
        <taxon>Bacillati</taxon>
        <taxon>Bacillota</taxon>
        <taxon>Bacilli</taxon>
        <taxon>Bacillales</taxon>
        <taxon>Paenibacillaceae</taxon>
        <taxon>Paenibacillus</taxon>
    </lineage>
</organism>
<accession>A0A5C4SYT5</accession>
<dbReference type="CDD" id="cd13580">
    <property type="entry name" value="PBP2_AlgQ_like_1"/>
    <property type="match status" value="1"/>
</dbReference>
<dbReference type="PANTHER" id="PTHR43649">
    <property type="entry name" value="ARABINOSE-BINDING PROTEIN-RELATED"/>
    <property type="match status" value="1"/>
</dbReference>
<sequence length="508" mass="57123">MGKIKKRRLIASVAAAAGAVAIAAIVWSLFSSKGEQGGSPNGEKEKISIVISGLGMTFPAGMNENKNPYLDYIEKSTNLDINVFLPPIESYEEKLNIMMTSSSLPDMLYTGNKVWLANYVHQGKLRPLDEEIAKYGPALKEKIPQKAWDQVTFNGRIYAIPSMNEVKGIELMYVRKDWLDRLGLKPPKTLDEYYVVIKAFATQDPDGNGKHDTIGLLVTENLGRTAPLFGAFGIQLNQWLEQDGRLVYANTTPQAKEAIAFLRRLYEENLIDPDFPLNRIQNLYYDKIVSGKVGLFSATWYDTRGPIEQNKQRDPKAEWIPLEYPTGPQGYKGVYAANLVRGYGVVPESSPNAANVVKLLNFIAGEGHRDLKLGFENQVWSMKNGKMVTDFSEHNKHLYRGIYTALVDVVEPEMDKQRLDSIGEQFHLYDNLKRIEGNLISNKFTGLPTTSMGQYMSKLTTSMQDSFIEMIVGVTPLDAFEDNVARWKSEGLDEITKEVNQWYASTSK</sequence>
<dbReference type="OrthoDB" id="9787283at2"/>
<dbReference type="PANTHER" id="PTHR43649:SF12">
    <property type="entry name" value="DIACETYLCHITOBIOSE BINDING PROTEIN DASA"/>
    <property type="match status" value="1"/>
</dbReference>
<dbReference type="Proteomes" id="UP000307943">
    <property type="component" value="Unassembled WGS sequence"/>
</dbReference>
<keyword evidence="2" id="KW-1185">Reference proteome</keyword>
<protein>
    <submittedName>
        <fullName evidence="1">Extracellular solute-binding protein</fullName>
    </submittedName>
</protein>
<dbReference type="Gene3D" id="3.40.190.10">
    <property type="entry name" value="Periplasmic binding protein-like II"/>
    <property type="match status" value="2"/>
</dbReference>